<keyword evidence="6" id="KW-0862">Zinc</keyword>
<dbReference type="VEuPathDB" id="TriTrypDB:C3747_96g120"/>
<dbReference type="VEuPathDB" id="TriTrypDB:TcBrA4_0127270"/>
<dbReference type="VEuPathDB" id="TriTrypDB:TcCLB.507797.9"/>
<feature type="domain" description="NF-X1-type" evidence="10">
    <location>
        <begin position="299"/>
        <end position="318"/>
    </location>
</feature>
<sequence>METETELAKIISKRLKEGSYECAVCSELVRLRDKLWACSACHGIVHLSCVRFWVKVQAEEREKQKGTSGNTSCVATEFFCPLCRLINPTDALAEYKCFCGKVKDPCDDPLLVPGSCGQTCEKRRDDPKCVHPCTLMCHPGPCPPCSLTRLQSCYCGNSEMSVGCSSGVRGFNCGEVCGKLLDCGNHHCTALCHEGPCPICTVLATTKCHCGATEKTLRCGENVPFSCNAVCGKPLDCGNHNCSAKCHEGPCQPCSRAPERQPFCPCGKVRIRQLLDSPRKSCLDPIPSCGLVCGARLPCNHTCSFLCHESPVCPPCVEVVTSKCACGSSNIEYFCFCRYLPPEEWQEAAAKSNVVKNVALCYPPKCNKPCRKQLSCGKHTCKEICCSNEDHKCYRICTKRLSCGIHTCGQLCHKGACSPCSIVSYERLYCRCRRSWIEPPVPCGTKPPSCSHECVIPRPCGHPANHPCHIEEKCPVCVVPVEKRCASHKKVMPYFFPCFRQSISCGKKCGKPLRCCGQKCEKTCHGGPCAHQCTNRFPAL</sequence>
<dbReference type="PANTHER" id="PTHR12360:SF12">
    <property type="entry name" value="TRANSCRIPTIONAL REPRESSOR NF-X1"/>
    <property type="match status" value="1"/>
</dbReference>
<dbReference type="VEuPathDB" id="TriTrypDB:TcCLB.510645.20"/>
<feature type="domain" description="NF-X1-type" evidence="10">
    <location>
        <begin position="516"/>
        <end position="535"/>
    </location>
</feature>
<dbReference type="InterPro" id="IPR019786">
    <property type="entry name" value="Zinc_finger_PHD-type_CS"/>
</dbReference>
<dbReference type="PROSITE" id="PS01359">
    <property type="entry name" value="ZF_PHD_1"/>
    <property type="match status" value="1"/>
</dbReference>
<evidence type="ECO:0000256" key="9">
    <source>
        <dbReference type="ARBA" id="ARBA00023242"/>
    </source>
</evidence>
<keyword evidence="7" id="KW-0805">Transcription regulation</keyword>
<evidence type="ECO:0000256" key="8">
    <source>
        <dbReference type="ARBA" id="ARBA00023163"/>
    </source>
</evidence>
<evidence type="ECO:0000313" key="11">
    <source>
        <dbReference type="EMBL" id="PWV07975.1"/>
    </source>
</evidence>
<comment type="similarity">
    <text evidence="2">Belongs to the NFX1 family.</text>
</comment>
<organism evidence="11 12">
    <name type="scientific">Trypanosoma cruzi</name>
    <dbReference type="NCBI Taxonomy" id="5693"/>
    <lineage>
        <taxon>Eukaryota</taxon>
        <taxon>Discoba</taxon>
        <taxon>Euglenozoa</taxon>
        <taxon>Kinetoplastea</taxon>
        <taxon>Metakinetoplastina</taxon>
        <taxon>Trypanosomatida</taxon>
        <taxon>Trypanosomatidae</taxon>
        <taxon>Trypanosoma</taxon>
        <taxon>Schizotrypanum</taxon>
    </lineage>
</organism>
<evidence type="ECO:0000256" key="2">
    <source>
        <dbReference type="ARBA" id="ARBA00007269"/>
    </source>
</evidence>
<keyword evidence="5" id="KW-0863">Zinc-finger</keyword>
<reference evidence="11 12" key="1">
    <citation type="journal article" date="2018" name="Microb. Genom.">
        <title>Expanding an expanded genome: long-read sequencing of Trypanosoma cruzi.</title>
        <authorList>
            <person name="Berna L."/>
            <person name="Rodriguez M."/>
            <person name="Chiribao M.L."/>
            <person name="Parodi-Talice A."/>
            <person name="Pita S."/>
            <person name="Rijo G."/>
            <person name="Alvarez-Valin F."/>
            <person name="Robello C."/>
        </authorList>
    </citation>
    <scope>NUCLEOTIDE SEQUENCE [LARGE SCALE GENOMIC DNA]</scope>
    <source>
        <strain evidence="11 12">TCC</strain>
    </source>
</reference>
<feature type="domain" description="NF-X1-type" evidence="10">
    <location>
        <begin position="129"/>
        <end position="147"/>
    </location>
</feature>
<feature type="domain" description="NF-X1-type" evidence="10">
    <location>
        <begin position="376"/>
        <end position="395"/>
    </location>
</feature>
<evidence type="ECO:0000256" key="6">
    <source>
        <dbReference type="ARBA" id="ARBA00022833"/>
    </source>
</evidence>
<comment type="caution">
    <text evidence="11">The sequence shown here is derived from an EMBL/GenBank/DDBJ whole genome shotgun (WGS) entry which is preliminary data.</text>
</comment>
<gene>
    <name evidence="11" type="ORF">C3747_96g120</name>
</gene>
<dbReference type="Proteomes" id="UP000246078">
    <property type="component" value="Unassembled WGS sequence"/>
</dbReference>
<name>A0A2V2WI59_TRYCR</name>
<evidence type="ECO:0000256" key="5">
    <source>
        <dbReference type="ARBA" id="ARBA00022771"/>
    </source>
</evidence>
<dbReference type="EMBL" id="PRFC01000096">
    <property type="protein sequence ID" value="PWV07975.1"/>
    <property type="molecule type" value="Genomic_DNA"/>
</dbReference>
<evidence type="ECO:0000259" key="10">
    <source>
        <dbReference type="SMART" id="SM00438"/>
    </source>
</evidence>
<feature type="domain" description="NF-X1-type" evidence="10">
    <location>
        <begin position="460"/>
        <end position="479"/>
    </location>
</feature>
<dbReference type="SMART" id="SM00438">
    <property type="entry name" value="ZnF_NFX"/>
    <property type="match status" value="8"/>
</dbReference>
<dbReference type="VEuPathDB" id="TriTrypDB:TcG_01479"/>
<dbReference type="GO" id="GO:0008270">
    <property type="term" value="F:zinc ion binding"/>
    <property type="evidence" value="ECO:0007669"/>
    <property type="project" value="UniProtKB-KW"/>
</dbReference>
<keyword evidence="3" id="KW-0479">Metal-binding</keyword>
<dbReference type="VEuPathDB" id="TriTrypDB:TcCL_NonESM02777"/>
<comment type="subcellular location">
    <subcellularLocation>
        <location evidence="1">Nucleus</location>
    </subcellularLocation>
</comment>
<dbReference type="VEuPathDB" id="TriTrypDB:TCSYLVIO_010730"/>
<evidence type="ECO:0000256" key="7">
    <source>
        <dbReference type="ARBA" id="ARBA00023015"/>
    </source>
</evidence>
<dbReference type="VEuPathDB" id="TriTrypDB:C4B63_10g524"/>
<dbReference type="VEuPathDB" id="TriTrypDB:TCDM_02946"/>
<feature type="domain" description="NF-X1-type" evidence="10">
    <location>
        <begin position="403"/>
        <end position="422"/>
    </location>
</feature>
<evidence type="ECO:0000256" key="3">
    <source>
        <dbReference type="ARBA" id="ARBA00022723"/>
    </source>
</evidence>
<dbReference type="PANTHER" id="PTHR12360">
    <property type="entry name" value="NUCLEAR TRANSCRIPTION FACTOR, X-BOX BINDING 1 NFX1"/>
    <property type="match status" value="1"/>
</dbReference>
<dbReference type="AlphaFoldDB" id="A0A2V2WI59"/>
<dbReference type="InterPro" id="IPR000967">
    <property type="entry name" value="Znf_NFX1"/>
</dbReference>
<keyword evidence="4" id="KW-0677">Repeat</keyword>
<dbReference type="GO" id="GO:0005634">
    <property type="term" value="C:nucleus"/>
    <property type="evidence" value="ECO:0007669"/>
    <property type="project" value="UniProtKB-SubCell"/>
</dbReference>
<evidence type="ECO:0000256" key="4">
    <source>
        <dbReference type="ARBA" id="ARBA00022737"/>
    </source>
</evidence>
<dbReference type="GO" id="GO:0000977">
    <property type="term" value="F:RNA polymerase II transcription regulatory region sequence-specific DNA binding"/>
    <property type="evidence" value="ECO:0007669"/>
    <property type="project" value="TreeGrafter"/>
</dbReference>
<keyword evidence="9" id="KW-0539">Nucleus</keyword>
<feature type="domain" description="NF-X1-type" evidence="10">
    <location>
        <begin position="183"/>
        <end position="202"/>
    </location>
</feature>
<evidence type="ECO:0000256" key="1">
    <source>
        <dbReference type="ARBA" id="ARBA00004123"/>
    </source>
</evidence>
<dbReference type="VEuPathDB" id="TriTrypDB:BCY84_14952"/>
<dbReference type="VEuPathDB" id="TriTrypDB:Tc_MARK_2997"/>
<proteinExistence type="inferred from homology"/>
<dbReference type="VEuPathDB" id="TriTrypDB:ECC02_005552"/>
<dbReference type="GO" id="GO:0000981">
    <property type="term" value="F:DNA-binding transcription factor activity, RNA polymerase II-specific"/>
    <property type="evidence" value="ECO:0007669"/>
    <property type="project" value="TreeGrafter"/>
</dbReference>
<dbReference type="CDD" id="cd06008">
    <property type="entry name" value="NF-X1-zinc-finger"/>
    <property type="match status" value="3"/>
</dbReference>
<keyword evidence="8" id="KW-0804">Transcription</keyword>
<dbReference type="Pfam" id="PF01422">
    <property type="entry name" value="zf-NF-X1"/>
    <property type="match status" value="7"/>
</dbReference>
<feature type="domain" description="NF-X1-type" evidence="10">
    <location>
        <begin position="237"/>
        <end position="256"/>
    </location>
</feature>
<protein>
    <submittedName>
        <fullName evidence="11">Putative nuclear transcription factor</fullName>
    </submittedName>
</protein>
<evidence type="ECO:0000313" key="12">
    <source>
        <dbReference type="Proteomes" id="UP000246078"/>
    </source>
</evidence>
<dbReference type="InterPro" id="IPR034078">
    <property type="entry name" value="NFX1_fam"/>
</dbReference>
<accession>A0A2V2WI59</accession>